<accession>A0A4U9ISZ9</accession>
<evidence type="ECO:0000313" key="1">
    <source>
        <dbReference type="EMBL" id="VTP81412.1"/>
    </source>
</evidence>
<name>A0A4U9ISZ9_9ENTR</name>
<protein>
    <submittedName>
        <fullName evidence="1">Uncharacterized protein</fullName>
    </submittedName>
</protein>
<gene>
    <name evidence="1" type="ORF">NCTC13032_06821</name>
</gene>
<reference evidence="1 2" key="1">
    <citation type="submission" date="2019-05" db="EMBL/GenBank/DDBJ databases">
        <authorList>
            <consortium name="Pathogen Informatics"/>
        </authorList>
    </citation>
    <scope>NUCLEOTIDE SEQUENCE [LARGE SCALE GENOMIC DNA]</scope>
    <source>
        <strain evidence="1 2">NCTC13032</strain>
    </source>
</reference>
<dbReference type="EMBL" id="LR590464">
    <property type="protein sequence ID" value="VTP81412.1"/>
    <property type="molecule type" value="Genomic_DNA"/>
</dbReference>
<proteinExistence type="predicted"/>
<sequence length="36" mass="4098">MMSTSISRGALWLETLAPNASRLEGFARRFRRRTAS</sequence>
<dbReference type="AlphaFoldDB" id="A0A4U9ISZ9"/>
<evidence type="ECO:0000313" key="2">
    <source>
        <dbReference type="Proteomes" id="UP000310719"/>
    </source>
</evidence>
<organism evidence="1 2">
    <name type="scientific">Leclercia adecarboxylata</name>
    <dbReference type="NCBI Taxonomy" id="83655"/>
    <lineage>
        <taxon>Bacteria</taxon>
        <taxon>Pseudomonadati</taxon>
        <taxon>Pseudomonadota</taxon>
        <taxon>Gammaproteobacteria</taxon>
        <taxon>Enterobacterales</taxon>
        <taxon>Enterobacteriaceae</taxon>
        <taxon>Leclercia</taxon>
    </lineage>
</organism>
<dbReference type="Proteomes" id="UP000310719">
    <property type="component" value="Chromosome"/>
</dbReference>